<evidence type="ECO:0000313" key="2">
    <source>
        <dbReference type="Proteomes" id="UP000694569"/>
    </source>
</evidence>
<name>A0A8C5M070_9ANUR</name>
<dbReference type="Proteomes" id="UP000694569">
    <property type="component" value="Unplaced"/>
</dbReference>
<dbReference type="Pfam" id="PF14906">
    <property type="entry name" value="DUF4495"/>
    <property type="match status" value="1"/>
</dbReference>
<dbReference type="AlphaFoldDB" id="A0A8C5M070"/>
<dbReference type="GeneTree" id="ENSGT00610000086112"/>
<accession>A0A8C5M070</accession>
<dbReference type="InterPro" id="IPR027993">
    <property type="entry name" value="DUF4495"/>
</dbReference>
<dbReference type="PANTHER" id="PTHR33960:SF1">
    <property type="entry name" value="SIMILAR TO KIAA0825 PROTEIN"/>
    <property type="match status" value="1"/>
</dbReference>
<reference evidence="1" key="2">
    <citation type="submission" date="2025-09" db="UniProtKB">
        <authorList>
            <consortium name="Ensembl"/>
        </authorList>
    </citation>
    <scope>IDENTIFICATION</scope>
</reference>
<keyword evidence="2" id="KW-1185">Reference proteome</keyword>
<gene>
    <name evidence="1" type="primary">KIAA0825</name>
</gene>
<proteinExistence type="predicted"/>
<dbReference type="OrthoDB" id="10007406at2759"/>
<organism evidence="1 2">
    <name type="scientific">Leptobrachium leishanense</name>
    <name type="common">Leishan spiny toad</name>
    <dbReference type="NCBI Taxonomy" id="445787"/>
    <lineage>
        <taxon>Eukaryota</taxon>
        <taxon>Metazoa</taxon>
        <taxon>Chordata</taxon>
        <taxon>Craniata</taxon>
        <taxon>Vertebrata</taxon>
        <taxon>Euteleostomi</taxon>
        <taxon>Amphibia</taxon>
        <taxon>Batrachia</taxon>
        <taxon>Anura</taxon>
        <taxon>Pelobatoidea</taxon>
        <taxon>Megophryidae</taxon>
        <taxon>Leptobrachium</taxon>
    </lineage>
</organism>
<dbReference type="Ensembl" id="ENSLLET00000005002.1">
    <property type="protein sequence ID" value="ENSLLEP00000004789.1"/>
    <property type="gene ID" value="ENSLLEG00000003065.1"/>
</dbReference>
<dbReference type="PANTHER" id="PTHR33960">
    <property type="entry name" value="SIMILAR TO KIAA0825 PROTEIN"/>
    <property type="match status" value="1"/>
</dbReference>
<reference evidence="1" key="1">
    <citation type="submission" date="2025-08" db="UniProtKB">
        <authorList>
            <consortium name="Ensembl"/>
        </authorList>
    </citation>
    <scope>IDENTIFICATION</scope>
</reference>
<protein>
    <submittedName>
        <fullName evidence="1">KIAA0825</fullName>
    </submittedName>
</protein>
<sequence>MDFSIEDPFNVALLDGVLDMFPGDAEYHHILQDIDEKLKENTQCMEDCLASLRMEVNEKASSAIPMNTMDCLQWLNRYQISSHTLSETADSDILHFLRTLQSFMKNHPNREEVVLQLLWDLSCQCGVTFASSPSGSAFHCVSQTSLHAVDDNSCMEIHTTWDEIRLLLRRYLFSRVQDNMESCPFDFKVRLKTQCFHHLLFIYPEQDILLKYQNTHQNHIMELLHGNSPRGIETTLQLYQDVIPKVYSMIKEDLFVLSRVIDPSLLIKFINETFFELVTEEMKSFFQILCEGNKEDHRLPPKQTKRKYKQRVHALVPGAGDQAGKTMTKNVIFGNLKYLARFVKLFLWLEENVEALSSEILFLTGSTEIKETLHGISKNDFGESKSMESHVLDENSPVMKEMPTLKFGWRNTLKALSDSLLHHLPADLEDFSIQILQRENEEYSSTSGNLISLVSVHKSYEFYGAVSDEQKPRKIAKFCFDITEEFDALFPLALACKGDTMKEIRTCLVEGLREAVTRILARLEDRIVDVPSKAPLQNMLVALSTAAHVLHHVTFYSDRLSDKSLFPAAVQKYQEFISNLQIQITNYCVNVCATSILQDAESHHWDDNKAFYEGERCSFSIQMWHYFCCGLRHDLWTMLPPEMAQRTLGEVVEQTLALLTFRYSQVHPNYKRASQIRIDVIAILSCVENLLWSLCSSVHELVKPAEHAKNIVFKIHNHCNSLLSILAIVTAPLPTLHEICKNTFTVQDSDPSETAPEDLLFWLVYLKPKLFSPLFRTPSAGEMAVQGQLKLLLSQPCCNWNLLLETLLHPDCLIARTLLTNSISENLESNDDDLLQLSNQYNKDLHLAEVILMVFSSCTLTPTSFTALLEKHMDQENLWDSLCGQPAQDSKTSLPQVIKYLHKTLLRSVAGTMKQVTSLILSNEPVDHSDTYHHTLFKAIPQKWNFTPRESLPKMTQKSITKLTAEAVSIVISKLPSIIACLPPPIKYFYAFAEGKISEQNSVVKEKGLLLGNLICAICQILKDGNTIEHMSSSTLSTWSKERLAEICVSLESAFGRNLNDPKEMAQRVLKIIEKQRPTWIEQQLLKAKNLSMECFSALREDGSVLKDQGSRFELTEQKINTMVLNMCHKPGGSEYLRQIYHIIQLNEESLNELLSVQDSDRLSEQSRAFQMTWTSREEMRQPFNPMHMFSLPNPELLIQTASTEWDWNWSVLLSDCLKANRVTFHALLGHRYLISLP</sequence>
<evidence type="ECO:0000313" key="1">
    <source>
        <dbReference type="Ensembl" id="ENSLLEP00000004789.1"/>
    </source>
</evidence>